<gene>
    <name evidence="2" type="ORF">ABID43_004827</name>
</gene>
<dbReference type="CDD" id="cd11586">
    <property type="entry name" value="VbhA_like"/>
    <property type="match status" value="1"/>
</dbReference>
<dbReference type="EMBL" id="JBEPMM010000025">
    <property type="protein sequence ID" value="MET3695259.1"/>
    <property type="molecule type" value="Genomic_DNA"/>
</dbReference>
<organism evidence="2 3">
    <name type="scientific">Methylobacterium goesingense</name>
    <dbReference type="NCBI Taxonomy" id="243690"/>
    <lineage>
        <taxon>Bacteria</taxon>
        <taxon>Pseudomonadati</taxon>
        <taxon>Pseudomonadota</taxon>
        <taxon>Alphaproteobacteria</taxon>
        <taxon>Hyphomicrobiales</taxon>
        <taxon>Methylobacteriaceae</taxon>
        <taxon>Methylobacterium</taxon>
    </lineage>
</organism>
<name>A0ABV2LBN3_9HYPH</name>
<evidence type="ECO:0000313" key="2">
    <source>
        <dbReference type="EMBL" id="MET3695259.1"/>
    </source>
</evidence>
<dbReference type="InterPro" id="IPR043038">
    <property type="entry name" value="VbhA_sf"/>
</dbReference>
<sequence>MTEGSPGKTSPVGTVLDGCEPAEAVRAAIASARIEGYVVGDQANAVFEDFASGTIDDREMIARVLALHGVHG</sequence>
<dbReference type="Proteomes" id="UP001549145">
    <property type="component" value="Unassembled WGS sequence"/>
</dbReference>
<dbReference type="Gene3D" id="1.10.8.1050">
    <property type="entry name" value="Antitoxin VbhA-like"/>
    <property type="match status" value="1"/>
</dbReference>
<keyword evidence="3" id="KW-1185">Reference proteome</keyword>
<evidence type="ECO:0000259" key="1">
    <source>
        <dbReference type="Pfam" id="PF18495"/>
    </source>
</evidence>
<feature type="domain" description="Antitoxin VbhA" evidence="1">
    <location>
        <begin position="24"/>
        <end position="66"/>
    </location>
</feature>
<protein>
    <recommendedName>
        <fullName evidence="1">Antitoxin VbhA domain-containing protein</fullName>
    </recommendedName>
</protein>
<proteinExistence type="predicted"/>
<reference evidence="2 3" key="1">
    <citation type="submission" date="2024-06" db="EMBL/GenBank/DDBJ databases">
        <title>Genomic Encyclopedia of Type Strains, Phase IV (KMG-IV): sequencing the most valuable type-strain genomes for metagenomic binning, comparative biology and taxonomic classification.</title>
        <authorList>
            <person name="Goeker M."/>
        </authorList>
    </citation>
    <scope>NUCLEOTIDE SEQUENCE [LARGE SCALE GENOMIC DNA]</scope>
    <source>
        <strain evidence="2 3">DSM 21331</strain>
    </source>
</reference>
<comment type="caution">
    <text evidence="2">The sequence shown here is derived from an EMBL/GenBank/DDBJ whole genome shotgun (WGS) entry which is preliminary data.</text>
</comment>
<dbReference type="InterPro" id="IPR033788">
    <property type="entry name" value="VbhA-like"/>
</dbReference>
<accession>A0ABV2LBN3</accession>
<dbReference type="Pfam" id="PF18495">
    <property type="entry name" value="VbhA"/>
    <property type="match status" value="1"/>
</dbReference>
<dbReference type="RefSeq" id="WP_238280939.1">
    <property type="nucleotide sequence ID" value="NZ_BPQL01000107.1"/>
</dbReference>
<dbReference type="InterPro" id="IPR041535">
    <property type="entry name" value="VbhA"/>
</dbReference>
<evidence type="ECO:0000313" key="3">
    <source>
        <dbReference type="Proteomes" id="UP001549145"/>
    </source>
</evidence>